<reference evidence="1" key="2">
    <citation type="journal article" date="2020" name="Nat. Commun.">
        <title>Large-scale genome sequencing of mycorrhizal fungi provides insights into the early evolution of symbiotic traits.</title>
        <authorList>
            <person name="Miyauchi S."/>
            <person name="Kiss E."/>
            <person name="Kuo A."/>
            <person name="Drula E."/>
            <person name="Kohler A."/>
            <person name="Sanchez-Garcia M."/>
            <person name="Morin E."/>
            <person name="Andreopoulos B."/>
            <person name="Barry K.W."/>
            <person name="Bonito G."/>
            <person name="Buee M."/>
            <person name="Carver A."/>
            <person name="Chen C."/>
            <person name="Cichocki N."/>
            <person name="Clum A."/>
            <person name="Culley D."/>
            <person name="Crous P.W."/>
            <person name="Fauchery L."/>
            <person name="Girlanda M."/>
            <person name="Hayes R.D."/>
            <person name="Keri Z."/>
            <person name="LaButti K."/>
            <person name="Lipzen A."/>
            <person name="Lombard V."/>
            <person name="Magnuson J."/>
            <person name="Maillard F."/>
            <person name="Murat C."/>
            <person name="Nolan M."/>
            <person name="Ohm R.A."/>
            <person name="Pangilinan J."/>
            <person name="Pereira M.F."/>
            <person name="Perotto S."/>
            <person name="Peter M."/>
            <person name="Pfister S."/>
            <person name="Riley R."/>
            <person name="Sitrit Y."/>
            <person name="Stielow J.B."/>
            <person name="Szollosi G."/>
            <person name="Zifcakova L."/>
            <person name="Stursova M."/>
            <person name="Spatafora J.W."/>
            <person name="Tedersoo L."/>
            <person name="Vaario L.M."/>
            <person name="Yamada A."/>
            <person name="Yan M."/>
            <person name="Wang P."/>
            <person name="Xu J."/>
            <person name="Bruns T."/>
            <person name="Baldrian P."/>
            <person name="Vilgalys R."/>
            <person name="Dunand C."/>
            <person name="Henrissat B."/>
            <person name="Grigoriev I.V."/>
            <person name="Hibbett D."/>
            <person name="Nagy L.G."/>
            <person name="Martin F.M."/>
        </authorList>
    </citation>
    <scope>NUCLEOTIDE SEQUENCE</scope>
    <source>
        <strain evidence="1">P2</strain>
    </source>
</reference>
<comment type="caution">
    <text evidence="1">The sequence shown here is derived from an EMBL/GenBank/DDBJ whole genome shotgun (WGS) entry which is preliminary data.</text>
</comment>
<gene>
    <name evidence="1" type="ORF">BDM02DRAFT_899673</name>
</gene>
<dbReference type="EMBL" id="MU117977">
    <property type="protein sequence ID" value="KAF9651182.1"/>
    <property type="molecule type" value="Genomic_DNA"/>
</dbReference>
<name>A0ACB6ZNH4_THEGA</name>
<protein>
    <submittedName>
        <fullName evidence="1">Uncharacterized protein</fullName>
    </submittedName>
</protein>
<reference evidence="1" key="1">
    <citation type="submission" date="2019-10" db="EMBL/GenBank/DDBJ databases">
        <authorList>
            <consortium name="DOE Joint Genome Institute"/>
            <person name="Kuo A."/>
            <person name="Miyauchi S."/>
            <person name="Kiss E."/>
            <person name="Drula E."/>
            <person name="Kohler A."/>
            <person name="Sanchez-Garcia M."/>
            <person name="Andreopoulos B."/>
            <person name="Barry K.W."/>
            <person name="Bonito G."/>
            <person name="Buee M."/>
            <person name="Carver A."/>
            <person name="Chen C."/>
            <person name="Cichocki N."/>
            <person name="Clum A."/>
            <person name="Culley D."/>
            <person name="Crous P.W."/>
            <person name="Fauchery L."/>
            <person name="Girlanda M."/>
            <person name="Hayes R."/>
            <person name="Keri Z."/>
            <person name="Labutti K."/>
            <person name="Lipzen A."/>
            <person name="Lombard V."/>
            <person name="Magnuson J."/>
            <person name="Maillard F."/>
            <person name="Morin E."/>
            <person name="Murat C."/>
            <person name="Nolan M."/>
            <person name="Ohm R."/>
            <person name="Pangilinan J."/>
            <person name="Pereira M."/>
            <person name="Perotto S."/>
            <person name="Peter M."/>
            <person name="Riley R."/>
            <person name="Sitrit Y."/>
            <person name="Stielow B."/>
            <person name="Szollosi G."/>
            <person name="Zifcakova L."/>
            <person name="Stursova M."/>
            <person name="Spatafora J.W."/>
            <person name="Tedersoo L."/>
            <person name="Vaario L.-M."/>
            <person name="Yamada A."/>
            <person name="Yan M."/>
            <person name="Wang P."/>
            <person name="Xu J."/>
            <person name="Bruns T."/>
            <person name="Baldrian P."/>
            <person name="Vilgalys R."/>
            <person name="Henrissat B."/>
            <person name="Grigoriev I.V."/>
            <person name="Hibbett D."/>
            <person name="Nagy L.G."/>
            <person name="Martin F.M."/>
        </authorList>
    </citation>
    <scope>NUCLEOTIDE SEQUENCE</scope>
    <source>
        <strain evidence="1">P2</strain>
    </source>
</reference>
<sequence length="121" mass="13256">MENTKPGPPSLAKLIDLARTKVVGAKIPDEGALSRDKTLKSLDGKIAQIKDFWNPRVLITDIASCSADYAQTDGMEEANVAACRKQRACTRLSRGISGRNSEFDVLPLHSQWQTIIQCASR</sequence>
<organism evidence="1 2">
    <name type="scientific">Thelephora ganbajun</name>
    <name type="common">Ganba fungus</name>
    <dbReference type="NCBI Taxonomy" id="370292"/>
    <lineage>
        <taxon>Eukaryota</taxon>
        <taxon>Fungi</taxon>
        <taxon>Dikarya</taxon>
        <taxon>Basidiomycota</taxon>
        <taxon>Agaricomycotina</taxon>
        <taxon>Agaricomycetes</taxon>
        <taxon>Thelephorales</taxon>
        <taxon>Thelephoraceae</taxon>
        <taxon>Thelephora</taxon>
    </lineage>
</organism>
<evidence type="ECO:0000313" key="1">
    <source>
        <dbReference type="EMBL" id="KAF9651182.1"/>
    </source>
</evidence>
<dbReference type="Proteomes" id="UP000886501">
    <property type="component" value="Unassembled WGS sequence"/>
</dbReference>
<keyword evidence="2" id="KW-1185">Reference proteome</keyword>
<accession>A0ACB6ZNH4</accession>
<evidence type="ECO:0000313" key="2">
    <source>
        <dbReference type="Proteomes" id="UP000886501"/>
    </source>
</evidence>
<proteinExistence type="predicted"/>